<proteinExistence type="predicted"/>
<dbReference type="AlphaFoldDB" id="A0AB34JLA0"/>
<gene>
    <name evidence="2" type="ORF">AB1Y20_021159</name>
</gene>
<keyword evidence="3" id="KW-1185">Reference proteome</keyword>
<keyword evidence="1" id="KW-0812">Transmembrane</keyword>
<accession>A0AB34JLA0</accession>
<name>A0AB34JLA0_PRYPA</name>
<feature type="transmembrane region" description="Helical" evidence="1">
    <location>
        <begin position="6"/>
        <end position="28"/>
    </location>
</feature>
<reference evidence="2 3" key="1">
    <citation type="journal article" date="2024" name="Science">
        <title>Giant polyketide synthase enzymes in the biosynthesis of giant marine polyether toxins.</title>
        <authorList>
            <person name="Fallon T.R."/>
            <person name="Shende V.V."/>
            <person name="Wierzbicki I.H."/>
            <person name="Pendleton A.L."/>
            <person name="Watervoot N.F."/>
            <person name="Auber R.P."/>
            <person name="Gonzalez D.J."/>
            <person name="Wisecaver J.H."/>
            <person name="Moore B.S."/>
        </authorList>
    </citation>
    <scope>NUCLEOTIDE SEQUENCE [LARGE SCALE GENOMIC DNA]</scope>
    <source>
        <strain evidence="2 3">12B1</strain>
    </source>
</reference>
<keyword evidence="1" id="KW-0472">Membrane</keyword>
<evidence type="ECO:0000313" key="2">
    <source>
        <dbReference type="EMBL" id="KAL1521497.1"/>
    </source>
</evidence>
<protein>
    <submittedName>
        <fullName evidence="2">Uncharacterized protein</fullName>
    </submittedName>
</protein>
<sequence length="91" mass="10150">MSNYFVYKAAAGMLVFAASPVYCMYVLIHLGSSGAEVGSFDKQFEWRSEPKEKAPAYSPMPERLISVASSVQIPLGPRAVARKFSEWLDRE</sequence>
<keyword evidence="1" id="KW-1133">Transmembrane helix</keyword>
<organism evidence="2 3">
    <name type="scientific">Prymnesium parvum</name>
    <name type="common">Toxic golden alga</name>
    <dbReference type="NCBI Taxonomy" id="97485"/>
    <lineage>
        <taxon>Eukaryota</taxon>
        <taxon>Haptista</taxon>
        <taxon>Haptophyta</taxon>
        <taxon>Prymnesiophyceae</taxon>
        <taxon>Prymnesiales</taxon>
        <taxon>Prymnesiaceae</taxon>
        <taxon>Prymnesium</taxon>
    </lineage>
</organism>
<comment type="caution">
    <text evidence="2">The sequence shown here is derived from an EMBL/GenBank/DDBJ whole genome shotgun (WGS) entry which is preliminary data.</text>
</comment>
<evidence type="ECO:0000256" key="1">
    <source>
        <dbReference type="SAM" id="Phobius"/>
    </source>
</evidence>
<dbReference type="EMBL" id="JBGBPQ010000007">
    <property type="protein sequence ID" value="KAL1521497.1"/>
    <property type="molecule type" value="Genomic_DNA"/>
</dbReference>
<evidence type="ECO:0000313" key="3">
    <source>
        <dbReference type="Proteomes" id="UP001515480"/>
    </source>
</evidence>
<dbReference type="Proteomes" id="UP001515480">
    <property type="component" value="Unassembled WGS sequence"/>
</dbReference>